<evidence type="ECO:0000256" key="1">
    <source>
        <dbReference type="SAM" id="MobiDB-lite"/>
    </source>
</evidence>
<dbReference type="Pfam" id="PF02120">
    <property type="entry name" value="Flg_hook"/>
    <property type="match status" value="1"/>
</dbReference>
<keyword evidence="3" id="KW-0282">Flagellum</keyword>
<feature type="region of interest" description="Disordered" evidence="1">
    <location>
        <begin position="124"/>
        <end position="158"/>
    </location>
</feature>
<feature type="compositionally biased region" description="Low complexity" evidence="1">
    <location>
        <begin position="149"/>
        <end position="158"/>
    </location>
</feature>
<feature type="compositionally biased region" description="Pro residues" evidence="1">
    <location>
        <begin position="233"/>
        <end position="250"/>
    </location>
</feature>
<feature type="region of interest" description="Disordered" evidence="1">
    <location>
        <begin position="172"/>
        <end position="213"/>
    </location>
</feature>
<feature type="compositionally biased region" description="Low complexity" evidence="1">
    <location>
        <begin position="363"/>
        <end position="381"/>
    </location>
</feature>
<dbReference type="RefSeq" id="WP_265966960.1">
    <property type="nucleotide sequence ID" value="NZ_JAPEVI010000003.1"/>
</dbReference>
<dbReference type="InterPro" id="IPR021136">
    <property type="entry name" value="Flagellar_hook_control-like_C"/>
</dbReference>
<feature type="region of interest" description="Disordered" evidence="1">
    <location>
        <begin position="360"/>
        <end position="381"/>
    </location>
</feature>
<keyword evidence="3" id="KW-0969">Cilium</keyword>
<name>A0ABT3R936_9HYPH</name>
<feature type="compositionally biased region" description="Low complexity" evidence="1">
    <location>
        <begin position="262"/>
        <end position="277"/>
    </location>
</feature>
<sequence length="680" mass="67681">MTDVSAGALAAGSGALQGAGQGAAVAGQGASTSTDFAQELDALADVPAPETPPADAPAARSGKSLEALLKKDEMPLAALLPMITDISPGQVFQAGGPVPGTKFATASVQDGSLADLLASLGLSGSAPPDAEAGEELPVPDLGEGGDIPADGAAGELAGQEGETELPVDLPVDDGVVQLPVPGPVMGEAPGSVDPAAPADGAVSSGGSEEGPEQVVAPLDPQLVAGQASDAAMPPAPAVPPVDAPPDPLLTPAPQVSGEELLASASTQRAAAEAAPQPVMNNERRWKSELPKELRAPELTLSAAASGSGAGDGEVGAMKTAEGQAQGSPPETQKPVTGIERALLAASQASDAAIAALTREKGGPADPARGQRQAAAQPDQAGGDVAAGLAAKQAGNGLVKPVGASAAPVGFGDGASMPVQDDALRADLAADGDAIEAADDAPRDRPGTKTPGIDANRPVPAGMAARPDAALADKPAGAVPLAASAIAASQVIDEDADLPSSISDLTLSGEIGTTTVRGGEIGASMRTDSLQTPNQTQSAHLASQVAAEIARNLKNGHTRFQMRFDPPELGRVEVNMKVSSDGSVHAHLIVERPETLDMFMRDQRGLERALEAAGLNADPDNLQFSLRQDSGRQFGSGGDQPEQGLAGGPDGAEAGAEADPVLEEIVRMTLAQQRGGLDMKV</sequence>
<dbReference type="Gene3D" id="3.30.750.140">
    <property type="match status" value="1"/>
</dbReference>
<feature type="domain" description="Flagellar hook-length control protein-like C-terminal" evidence="2">
    <location>
        <begin position="548"/>
        <end position="630"/>
    </location>
</feature>
<protein>
    <submittedName>
        <fullName evidence="3">Flagellar hook-length control protein FliK</fullName>
    </submittedName>
</protein>
<comment type="caution">
    <text evidence="3">The sequence shown here is derived from an EMBL/GenBank/DDBJ whole genome shotgun (WGS) entry which is preliminary data.</text>
</comment>
<feature type="region of interest" description="Disordered" evidence="1">
    <location>
        <begin position="226"/>
        <end position="283"/>
    </location>
</feature>
<evidence type="ECO:0000313" key="3">
    <source>
        <dbReference type="EMBL" id="MCX2725820.1"/>
    </source>
</evidence>
<gene>
    <name evidence="3" type="ORF">ON753_26260</name>
</gene>
<feature type="region of interest" description="Disordered" evidence="1">
    <location>
        <begin position="434"/>
        <end position="459"/>
    </location>
</feature>
<feature type="compositionally biased region" description="Polar residues" evidence="1">
    <location>
        <begin position="322"/>
        <end position="333"/>
    </location>
</feature>
<feature type="region of interest" description="Disordered" evidence="1">
    <location>
        <begin position="303"/>
        <end position="333"/>
    </location>
</feature>
<proteinExistence type="predicted"/>
<reference evidence="3 4" key="1">
    <citation type="journal article" date="2016" name="Int. J. Syst. Evol. Microbiol.">
        <title>Labrenzia salina sp. nov., isolated from the rhizosphere of the halophyte Arthrocnemum macrostachyum.</title>
        <authorList>
            <person name="Camacho M."/>
            <person name="Redondo-Gomez S."/>
            <person name="Rodriguez-Llorente I."/>
            <person name="Rohde M."/>
            <person name="Sproer C."/>
            <person name="Schumann P."/>
            <person name="Klenk H.P."/>
            <person name="Montero-Calasanz M.D.C."/>
        </authorList>
    </citation>
    <scope>NUCLEOTIDE SEQUENCE [LARGE SCALE GENOMIC DNA]</scope>
    <source>
        <strain evidence="3 4">DSM 29163</strain>
    </source>
</reference>
<feature type="compositionally biased region" description="Low complexity" evidence="1">
    <location>
        <begin position="172"/>
        <end position="186"/>
    </location>
</feature>
<dbReference type="Proteomes" id="UP001300261">
    <property type="component" value="Unassembled WGS sequence"/>
</dbReference>
<evidence type="ECO:0000259" key="2">
    <source>
        <dbReference type="Pfam" id="PF02120"/>
    </source>
</evidence>
<accession>A0ABT3R936</accession>
<keyword evidence="4" id="KW-1185">Reference proteome</keyword>
<feature type="region of interest" description="Disordered" evidence="1">
    <location>
        <begin position="36"/>
        <end position="62"/>
    </location>
</feature>
<dbReference type="CDD" id="cd17470">
    <property type="entry name" value="T3SS_Flik_C"/>
    <property type="match status" value="1"/>
</dbReference>
<dbReference type="InterPro" id="IPR038610">
    <property type="entry name" value="FliK-like_C_sf"/>
</dbReference>
<organism evidence="3 4">
    <name type="scientific">Roseibium salinum</name>
    <dbReference type="NCBI Taxonomy" id="1604349"/>
    <lineage>
        <taxon>Bacteria</taxon>
        <taxon>Pseudomonadati</taxon>
        <taxon>Pseudomonadota</taxon>
        <taxon>Alphaproteobacteria</taxon>
        <taxon>Hyphomicrobiales</taxon>
        <taxon>Stappiaceae</taxon>
        <taxon>Roseibium</taxon>
    </lineage>
</organism>
<feature type="region of interest" description="Disordered" evidence="1">
    <location>
        <begin position="627"/>
        <end position="659"/>
    </location>
</feature>
<keyword evidence="3" id="KW-0966">Cell projection</keyword>
<dbReference type="EMBL" id="JAPEVI010000003">
    <property type="protein sequence ID" value="MCX2725820.1"/>
    <property type="molecule type" value="Genomic_DNA"/>
</dbReference>
<evidence type="ECO:0000313" key="4">
    <source>
        <dbReference type="Proteomes" id="UP001300261"/>
    </source>
</evidence>